<comment type="caution">
    <text evidence="3">The sequence shown here is derived from an EMBL/GenBank/DDBJ whole genome shotgun (WGS) entry which is preliminary data.</text>
</comment>
<dbReference type="Proteomes" id="UP001571476">
    <property type="component" value="Unassembled WGS sequence"/>
</dbReference>
<feature type="transmembrane region" description="Helical" evidence="1">
    <location>
        <begin position="45"/>
        <end position="66"/>
    </location>
</feature>
<keyword evidence="1" id="KW-0472">Membrane</keyword>
<keyword evidence="4" id="KW-1185">Reference proteome</keyword>
<keyword evidence="1" id="KW-1133">Transmembrane helix</keyword>
<dbReference type="EMBL" id="JBGOSP010000033">
    <property type="protein sequence ID" value="MFA3842098.1"/>
    <property type="molecule type" value="Genomic_DNA"/>
</dbReference>
<reference evidence="3 4" key="1">
    <citation type="submission" date="2024-08" db="EMBL/GenBank/DDBJ databases">
        <title>Genome sequence of Streptomyces aureus CACIA-1.46HGO.</title>
        <authorList>
            <person name="Evangelista-Martinez Z."/>
        </authorList>
    </citation>
    <scope>NUCLEOTIDE SEQUENCE [LARGE SCALE GENOMIC DNA]</scope>
    <source>
        <strain evidence="3 4">CACIA-1.46HGO</strain>
    </source>
</reference>
<feature type="domain" description="TadE-like" evidence="2">
    <location>
        <begin position="43"/>
        <end position="85"/>
    </location>
</feature>
<sequence>MKHARVHAFLERPVGCGWRAGPLALRPVLGWRAAFSGAAADRGSAALGAAIFTPVFIALLALVIAAGRIQIAQGAADAAARDAARTASLADSPDTAQGEARQAAAESLRRSGLACSDIAVAVESDGIDAPVGQAATVTATVSCTVPLDDVALPALPGTKTLKSTMTSVVDQWRAR</sequence>
<proteinExistence type="predicted"/>
<protein>
    <submittedName>
        <fullName evidence="3">TadE/TadG family type IV pilus assembly protein</fullName>
    </submittedName>
</protein>
<keyword evidence="1" id="KW-0812">Transmembrane</keyword>
<organism evidence="3 4">
    <name type="scientific">Streptomyces aureus</name>
    <dbReference type="NCBI Taxonomy" id="193461"/>
    <lineage>
        <taxon>Bacteria</taxon>
        <taxon>Bacillati</taxon>
        <taxon>Actinomycetota</taxon>
        <taxon>Actinomycetes</taxon>
        <taxon>Kitasatosporales</taxon>
        <taxon>Streptomycetaceae</taxon>
        <taxon>Streptomyces</taxon>
    </lineage>
</organism>
<dbReference type="Pfam" id="PF07811">
    <property type="entry name" value="TadE"/>
    <property type="match status" value="1"/>
</dbReference>
<dbReference type="RefSeq" id="WP_372566151.1">
    <property type="nucleotide sequence ID" value="NZ_JBGOSP010000033.1"/>
</dbReference>
<dbReference type="InterPro" id="IPR012495">
    <property type="entry name" value="TadE-like_dom"/>
</dbReference>
<gene>
    <name evidence="3" type="ORF">ACEG43_38900</name>
</gene>
<name>A0ABV4SYH4_9ACTN</name>
<evidence type="ECO:0000256" key="1">
    <source>
        <dbReference type="SAM" id="Phobius"/>
    </source>
</evidence>
<evidence type="ECO:0000259" key="2">
    <source>
        <dbReference type="Pfam" id="PF07811"/>
    </source>
</evidence>
<evidence type="ECO:0000313" key="3">
    <source>
        <dbReference type="EMBL" id="MFA3842098.1"/>
    </source>
</evidence>
<accession>A0ABV4SYH4</accession>
<evidence type="ECO:0000313" key="4">
    <source>
        <dbReference type="Proteomes" id="UP001571476"/>
    </source>
</evidence>